<dbReference type="RefSeq" id="WP_067632687.1">
    <property type="nucleotide sequence ID" value="NZ_CP013213.1"/>
</dbReference>
<gene>
    <name evidence="1" type="ORF">AOC36_06710</name>
</gene>
<name>A0A0X8H074_9FIRM</name>
<keyword evidence="2" id="KW-1185">Reference proteome</keyword>
<reference evidence="1 2" key="1">
    <citation type="submission" date="2015-10" db="EMBL/GenBank/DDBJ databases">
        <title>Erysipelothrix larvae sp. LV19 isolated from the larval gut of the rhinoceros beetle, Trypoxylus dichotomus.</title>
        <authorList>
            <person name="Lim S."/>
            <person name="Kim B.-C."/>
        </authorList>
    </citation>
    <scope>NUCLEOTIDE SEQUENCE [LARGE SCALE GENOMIC DNA]</scope>
    <source>
        <strain evidence="1 2">LV19</strain>
    </source>
</reference>
<dbReference type="AlphaFoldDB" id="A0A0X8H074"/>
<evidence type="ECO:0008006" key="3">
    <source>
        <dbReference type="Google" id="ProtNLM"/>
    </source>
</evidence>
<accession>A0A0X8H074</accession>
<protein>
    <recommendedName>
        <fullName evidence="3">HK97 gp10 family phage protein</fullName>
    </recommendedName>
</protein>
<dbReference type="OrthoDB" id="3078321at2"/>
<dbReference type="Pfam" id="PF04883">
    <property type="entry name" value="HK97-gp10_like"/>
    <property type="match status" value="1"/>
</dbReference>
<evidence type="ECO:0000313" key="1">
    <source>
        <dbReference type="EMBL" id="AMC93684.1"/>
    </source>
</evidence>
<dbReference type="EMBL" id="CP013213">
    <property type="protein sequence ID" value="AMC93684.1"/>
    <property type="molecule type" value="Genomic_DNA"/>
</dbReference>
<dbReference type="NCBIfam" id="TIGR01725">
    <property type="entry name" value="phge_HK97_gp10"/>
    <property type="match status" value="1"/>
</dbReference>
<organism evidence="1 2">
    <name type="scientific">Erysipelothrix larvae</name>
    <dbReference type="NCBI Taxonomy" id="1514105"/>
    <lineage>
        <taxon>Bacteria</taxon>
        <taxon>Bacillati</taxon>
        <taxon>Bacillota</taxon>
        <taxon>Erysipelotrichia</taxon>
        <taxon>Erysipelotrichales</taxon>
        <taxon>Erysipelotrichaceae</taxon>
        <taxon>Erysipelothrix</taxon>
    </lineage>
</organism>
<sequence>MAKVDIKMPDDFLLKISKLGSDFDPVAEKVLKAGGEVVFKRTKSNLSAVIGKGTKHESRSTGELEKALGVTSVRLDRNGNHNIKIGFSEPRPDGESNAKIANILEYGKHGQPAKPFLKPAKSASKSECISVMKSTFEEEVKKI</sequence>
<evidence type="ECO:0000313" key="2">
    <source>
        <dbReference type="Proteomes" id="UP000063781"/>
    </source>
</evidence>
<dbReference type="Proteomes" id="UP000063781">
    <property type="component" value="Chromosome"/>
</dbReference>
<dbReference type="InterPro" id="IPR010064">
    <property type="entry name" value="HK97-gp10_tail"/>
</dbReference>
<dbReference type="KEGG" id="erl:AOC36_06710"/>
<proteinExistence type="predicted"/>
<dbReference type="STRING" id="1514105.AOC36_06710"/>